<proteinExistence type="inferred from homology"/>
<dbReference type="RefSeq" id="XP_054846360.1">
    <property type="nucleotide sequence ID" value="XM_054990385.1"/>
</dbReference>
<gene>
    <name evidence="3" type="primary">LOC129336953</name>
</gene>
<dbReference type="AlphaFoldDB" id="A0AA97JY18"/>
<protein>
    <submittedName>
        <fullName evidence="3">Protein FAM47E-like</fullName>
    </submittedName>
</protein>
<dbReference type="GO" id="GO:0045815">
    <property type="term" value="P:transcription initiation-coupled chromatin remodeling"/>
    <property type="evidence" value="ECO:0007669"/>
    <property type="project" value="TreeGrafter"/>
</dbReference>
<accession>A0AA97JY18</accession>
<dbReference type="Proteomes" id="UP001190640">
    <property type="component" value="Chromosome 10"/>
</dbReference>
<organism evidence="2 3">
    <name type="scientific">Eublepharis macularius</name>
    <name type="common">Leopard gecko</name>
    <name type="synonym">Cyrtodactylus macularius</name>
    <dbReference type="NCBI Taxonomy" id="481883"/>
    <lineage>
        <taxon>Eukaryota</taxon>
        <taxon>Metazoa</taxon>
        <taxon>Chordata</taxon>
        <taxon>Craniata</taxon>
        <taxon>Vertebrata</taxon>
        <taxon>Euteleostomi</taxon>
        <taxon>Lepidosauria</taxon>
        <taxon>Squamata</taxon>
        <taxon>Bifurcata</taxon>
        <taxon>Gekkota</taxon>
        <taxon>Eublepharidae</taxon>
        <taxon>Eublepharinae</taxon>
        <taxon>Eublepharis</taxon>
    </lineage>
</organism>
<comment type="similarity">
    <text evidence="1">Belongs to the FAM47 family.</text>
</comment>
<dbReference type="KEGG" id="emc:129336953"/>
<evidence type="ECO:0000313" key="3">
    <source>
        <dbReference type="RefSeq" id="XP_054846360.1"/>
    </source>
</evidence>
<dbReference type="PANTHER" id="PTHR46449:SF5">
    <property type="entry name" value="FAMILY WITH SEQUENCE SIMILARITY 47 MEMBER E"/>
    <property type="match status" value="1"/>
</dbReference>
<sequence length="449" mass="51432">MSPAPWYKARLPSKCFQEYSCKKERYSDALNSQRWRFLKSGLDDFRNGCCPPADNIIIRGNKGPVPIILRYKKPDPSQIVPCKPWELRTKSDISFSKLSTSQKAKKEYIAQTERCLAEHPLALYPHLEESVPPELFCDVVKLLDPEMHRSRILQNRPQPKTTLPTFQYQVQSHGLKPGMRHSSATEFWKPKYKNPYMWLSKKEVAAREEADRIGYVPPLDENVKQITKDFCDWVNTMGGEQYNIDEATLMKLFDTRYETKAASSAPIKIVKLYQVPAELKECLGRPPSPSAYKSSLKTSSEPKQEKIKYGAWYLHPKTWKKLKVEEKPAVPDILQNFLNLRKYGKKVEKIEEEAKPLHGIYAFDEFLELKGYRKPASHPEGHNARAFPRDADGLPAGAGAARARLLPRRAGAWLAREGLIRLRRGRAAWQRLVSALGRLDASALRRASE</sequence>
<keyword evidence="2" id="KW-1185">Reference proteome</keyword>
<dbReference type="PANTHER" id="PTHR46449">
    <property type="entry name" value="ZGC:158260"/>
    <property type="match status" value="1"/>
</dbReference>
<dbReference type="GeneID" id="129336953"/>
<name>A0AA97JY18_EUBMA</name>
<evidence type="ECO:0000256" key="1">
    <source>
        <dbReference type="ARBA" id="ARBA00005277"/>
    </source>
</evidence>
<dbReference type="Pfam" id="PF14642">
    <property type="entry name" value="FAM47"/>
    <property type="match status" value="1"/>
</dbReference>
<dbReference type="GO" id="GO:0000785">
    <property type="term" value="C:chromatin"/>
    <property type="evidence" value="ECO:0007669"/>
    <property type="project" value="TreeGrafter"/>
</dbReference>
<reference evidence="3" key="1">
    <citation type="submission" date="2025-08" db="UniProtKB">
        <authorList>
            <consortium name="RefSeq"/>
        </authorList>
    </citation>
    <scope>IDENTIFICATION</scope>
    <source>
        <tissue evidence="3">Blood</tissue>
    </source>
</reference>
<dbReference type="InterPro" id="IPR032743">
    <property type="entry name" value="FAM47"/>
</dbReference>
<evidence type="ECO:0000313" key="2">
    <source>
        <dbReference type="Proteomes" id="UP001190640"/>
    </source>
</evidence>